<keyword evidence="9 13" id="KW-0472">Membrane</keyword>
<dbReference type="CDD" id="cd12151">
    <property type="entry name" value="F1-ATPase_gamma"/>
    <property type="match status" value="1"/>
</dbReference>
<evidence type="ECO:0000256" key="11">
    <source>
        <dbReference type="ARBA" id="ARBA00023310"/>
    </source>
</evidence>
<dbReference type="Gene3D" id="1.10.287.80">
    <property type="entry name" value="ATP synthase, gamma subunit, helix hairpin domain"/>
    <property type="match status" value="1"/>
</dbReference>
<dbReference type="InterPro" id="IPR000131">
    <property type="entry name" value="ATP_synth_F1_gsu"/>
</dbReference>
<keyword evidence="6 13" id="KW-1003">Cell membrane</keyword>
<dbReference type="InterPro" id="IPR035968">
    <property type="entry name" value="ATP_synth_F1_ATPase_gsu"/>
</dbReference>
<dbReference type="SUPFAM" id="SSF52943">
    <property type="entry name" value="ATP synthase (F1-ATPase), gamma subunit"/>
    <property type="match status" value="1"/>
</dbReference>
<protein>
    <recommendedName>
        <fullName evidence="13">ATP synthase gamma chain</fullName>
    </recommendedName>
    <alternativeName>
        <fullName evidence="13">ATP synthase F1 sector gamma subunit</fullName>
    </alternativeName>
    <alternativeName>
        <fullName evidence="13">F-ATPase gamma subunit</fullName>
    </alternativeName>
</protein>
<comment type="caution">
    <text evidence="15">The sequence shown here is derived from an EMBL/GenBank/DDBJ whole genome shotgun (WGS) entry which is preliminary data.</text>
</comment>
<accession>A0A2W5Z442</accession>
<dbReference type="NCBIfam" id="TIGR01146">
    <property type="entry name" value="ATPsyn_F1gamma"/>
    <property type="match status" value="1"/>
</dbReference>
<evidence type="ECO:0000256" key="6">
    <source>
        <dbReference type="ARBA" id="ARBA00022475"/>
    </source>
</evidence>
<reference evidence="14 17" key="3">
    <citation type="submission" date="2020-10" db="EMBL/GenBank/DDBJ databases">
        <title>Ca. Dormibacterota MAGs.</title>
        <authorList>
            <person name="Montgomery K."/>
        </authorList>
    </citation>
    <scope>NUCLEOTIDE SEQUENCE [LARGE SCALE GENOMIC DNA]</scope>
    <source>
        <strain evidence="14">SC8812_S17_18</strain>
    </source>
</reference>
<evidence type="ECO:0000256" key="3">
    <source>
        <dbReference type="ARBA" id="ARBA00007681"/>
    </source>
</evidence>
<keyword evidence="11 13" id="KW-0066">ATP synthesis</keyword>
<comment type="subunit">
    <text evidence="4 13">F-type ATPases have 2 components, CF(1) - the catalytic core - and CF(0) - the membrane proton channel. CF(1) has five subunits: alpha(3), beta(3), gamma(1), delta(1), epsilon(1). CF(0) has three main subunits: a, b and c.</text>
</comment>
<evidence type="ECO:0000256" key="9">
    <source>
        <dbReference type="ARBA" id="ARBA00023136"/>
    </source>
</evidence>
<dbReference type="FunFam" id="1.10.287.80:FF:000005">
    <property type="entry name" value="ATP synthase gamma chain"/>
    <property type="match status" value="1"/>
</dbReference>
<evidence type="ECO:0000256" key="1">
    <source>
        <dbReference type="ARBA" id="ARBA00003456"/>
    </source>
</evidence>
<dbReference type="AlphaFoldDB" id="A0A2W5Z442"/>
<dbReference type="PANTHER" id="PTHR11693">
    <property type="entry name" value="ATP SYNTHASE GAMMA CHAIN"/>
    <property type="match status" value="1"/>
</dbReference>
<evidence type="ECO:0000313" key="15">
    <source>
        <dbReference type="EMBL" id="PZR79990.1"/>
    </source>
</evidence>
<evidence type="ECO:0000256" key="5">
    <source>
        <dbReference type="ARBA" id="ARBA00022448"/>
    </source>
</evidence>
<sequence length="284" mass="31451">MASLRDLRRRIKSVKNTQKITKAMELVAAAKMRRAQERVEAARPYAEEISNVIADIFKRDPEYKHPYLEVREVRNRLVVLVTSDRGLVGALNSNNIRLALREMNESPGGASVVTIGRKGRDMMRRLRRDLVADRSGLGDRPSMGDILPAIRVAMEQYENGDADQVDLVYARFISAGRQVATARRLLPLEVPEATSELAADFVYEPEPKDVLDALLPRYVESQIYQAVLENLASQMAAQMVAMRNASDNANDLITDLTLTANTVRQSAITTELMEIVGGAAALAG</sequence>
<dbReference type="GO" id="GO:0042777">
    <property type="term" value="P:proton motive force-driven plasma membrane ATP synthesis"/>
    <property type="evidence" value="ECO:0007669"/>
    <property type="project" value="UniProtKB-UniRule"/>
</dbReference>
<dbReference type="PANTHER" id="PTHR11693:SF22">
    <property type="entry name" value="ATP SYNTHASE SUBUNIT GAMMA, MITOCHONDRIAL"/>
    <property type="match status" value="1"/>
</dbReference>
<dbReference type="Proteomes" id="UP000248724">
    <property type="component" value="Unassembled WGS sequence"/>
</dbReference>
<dbReference type="EMBL" id="JAEKNS010000146">
    <property type="protein sequence ID" value="MBJ7596113.1"/>
    <property type="molecule type" value="Genomic_DNA"/>
</dbReference>
<dbReference type="FunFam" id="1.10.287.80:FF:000003">
    <property type="entry name" value="ATP synthase gamma chain, chloroplastic"/>
    <property type="match status" value="1"/>
</dbReference>
<dbReference type="Proteomes" id="UP000606991">
    <property type="component" value="Unassembled WGS sequence"/>
</dbReference>
<keyword evidence="8 13" id="KW-0406">Ion transport</keyword>
<keyword evidence="10 13" id="KW-0139">CF(1)</keyword>
<evidence type="ECO:0000256" key="2">
    <source>
        <dbReference type="ARBA" id="ARBA00004170"/>
    </source>
</evidence>
<dbReference type="GO" id="GO:0009579">
    <property type="term" value="C:thylakoid"/>
    <property type="evidence" value="ECO:0007669"/>
    <property type="project" value="UniProtKB-SubCell"/>
</dbReference>
<dbReference type="EMBL" id="QHBU01000179">
    <property type="protein sequence ID" value="PZR79990.1"/>
    <property type="molecule type" value="Genomic_DNA"/>
</dbReference>
<dbReference type="GO" id="GO:0005886">
    <property type="term" value="C:plasma membrane"/>
    <property type="evidence" value="ECO:0007669"/>
    <property type="project" value="UniProtKB-SubCell"/>
</dbReference>
<dbReference type="RefSeq" id="WP_337313846.1">
    <property type="nucleotide sequence ID" value="NZ_JAEKNS010000146.1"/>
</dbReference>
<evidence type="ECO:0000256" key="7">
    <source>
        <dbReference type="ARBA" id="ARBA00022781"/>
    </source>
</evidence>
<evidence type="ECO:0000313" key="17">
    <source>
        <dbReference type="Proteomes" id="UP000606991"/>
    </source>
</evidence>
<dbReference type="InterPro" id="IPR023632">
    <property type="entry name" value="ATP_synth_F1_gsu_CS"/>
</dbReference>
<evidence type="ECO:0000256" key="4">
    <source>
        <dbReference type="ARBA" id="ARBA00011648"/>
    </source>
</evidence>
<organism evidence="15 16">
    <name type="scientific">Candidatus Aeolococcus gillhamiae</name>
    <dbReference type="NCBI Taxonomy" id="3127015"/>
    <lineage>
        <taxon>Bacteria</taxon>
        <taxon>Bacillati</taxon>
        <taxon>Candidatus Dormiibacterota</taxon>
        <taxon>Candidatus Dormibacteria</taxon>
        <taxon>Candidatus Aeolococcales</taxon>
        <taxon>Candidatus Aeolococcaceae</taxon>
        <taxon>Candidatus Aeolococcus</taxon>
    </lineage>
</organism>
<dbReference type="Pfam" id="PF00231">
    <property type="entry name" value="ATP-synt"/>
    <property type="match status" value="1"/>
</dbReference>
<evidence type="ECO:0000256" key="8">
    <source>
        <dbReference type="ARBA" id="ARBA00023065"/>
    </source>
</evidence>
<reference evidence="15" key="2">
    <citation type="submission" date="2018-05" db="EMBL/GenBank/DDBJ databases">
        <authorList>
            <person name="Ferrari B."/>
        </authorList>
    </citation>
    <scope>NUCLEOTIDE SEQUENCE</scope>
    <source>
        <strain evidence="15">RRmetagenome_bin12</strain>
    </source>
</reference>
<evidence type="ECO:0000256" key="13">
    <source>
        <dbReference type="HAMAP-Rule" id="MF_00815"/>
    </source>
</evidence>
<dbReference type="GO" id="GO:0046933">
    <property type="term" value="F:proton-transporting ATP synthase activity, rotational mechanism"/>
    <property type="evidence" value="ECO:0007669"/>
    <property type="project" value="UniProtKB-UniRule"/>
</dbReference>
<evidence type="ECO:0000313" key="14">
    <source>
        <dbReference type="EMBL" id="MBJ7596113.1"/>
    </source>
</evidence>
<dbReference type="Gene3D" id="3.40.1380.10">
    <property type="match status" value="1"/>
</dbReference>
<dbReference type="HAMAP" id="MF_00815">
    <property type="entry name" value="ATP_synth_gamma_bact"/>
    <property type="match status" value="1"/>
</dbReference>
<evidence type="ECO:0000256" key="12">
    <source>
        <dbReference type="ARBA" id="ARBA00060385"/>
    </source>
</evidence>
<gene>
    <name evidence="13 15" type="primary">atpG</name>
    <name evidence="15" type="ORF">DLM65_09370</name>
    <name evidence="14" type="ORF">JF886_14885</name>
</gene>
<dbReference type="GO" id="GO:0005524">
    <property type="term" value="F:ATP binding"/>
    <property type="evidence" value="ECO:0007669"/>
    <property type="project" value="UniProtKB-UniRule"/>
</dbReference>
<comment type="function">
    <text evidence="1 13">Produces ATP from ADP in the presence of a proton gradient across the membrane. The gamma chain is believed to be important in regulating ATPase activity and the flow of protons through the CF(0) complex.</text>
</comment>
<dbReference type="PRINTS" id="PR00126">
    <property type="entry name" value="ATPASEGAMMA"/>
</dbReference>
<comment type="subcellular location">
    <subcellularLocation>
        <location evidence="13">Cell membrane</location>
        <topology evidence="13">Peripheral membrane protein</topology>
    </subcellularLocation>
    <subcellularLocation>
        <location evidence="2">Membrane</location>
        <topology evidence="2">Peripheral membrane protein</topology>
    </subcellularLocation>
    <subcellularLocation>
        <location evidence="12">Thylakoid</location>
    </subcellularLocation>
</comment>
<comment type="similarity">
    <text evidence="3 13">Belongs to the ATPase gamma chain family.</text>
</comment>
<evidence type="ECO:0000256" key="10">
    <source>
        <dbReference type="ARBA" id="ARBA00023196"/>
    </source>
</evidence>
<dbReference type="PROSITE" id="PS00153">
    <property type="entry name" value="ATPASE_GAMMA"/>
    <property type="match status" value="1"/>
</dbReference>
<keyword evidence="7 13" id="KW-0375">Hydrogen ion transport</keyword>
<proteinExistence type="inferred from homology"/>
<reference evidence="15 16" key="1">
    <citation type="journal article" date="2017" name="Nature">
        <title>Atmospheric trace gases support primary production in Antarctic desert surface soil.</title>
        <authorList>
            <person name="Ji M."/>
            <person name="Greening C."/>
            <person name="Vanwonterghem I."/>
            <person name="Carere C.R."/>
            <person name="Bay S.K."/>
            <person name="Steen J.A."/>
            <person name="Montgomery K."/>
            <person name="Lines T."/>
            <person name="Beardall J."/>
            <person name="van Dorst J."/>
            <person name="Snape I."/>
            <person name="Stott M.B."/>
            <person name="Hugenholtz P."/>
            <person name="Ferrari B.C."/>
        </authorList>
    </citation>
    <scope>NUCLEOTIDE SEQUENCE [LARGE SCALE GENOMIC DNA]</scope>
    <source>
        <strain evidence="15">RRmetagenome_bin12</strain>
    </source>
</reference>
<dbReference type="GO" id="GO:0045259">
    <property type="term" value="C:proton-transporting ATP synthase complex"/>
    <property type="evidence" value="ECO:0007669"/>
    <property type="project" value="UniProtKB-KW"/>
</dbReference>
<name>A0A2W5Z442_9BACT</name>
<accession>A0A934K3I5</accession>
<keyword evidence="5 13" id="KW-0813">Transport</keyword>
<evidence type="ECO:0000313" key="16">
    <source>
        <dbReference type="Proteomes" id="UP000248724"/>
    </source>
</evidence>